<feature type="transmembrane region" description="Helical" evidence="7">
    <location>
        <begin position="339"/>
        <end position="363"/>
    </location>
</feature>
<dbReference type="AlphaFoldDB" id="C3ZQ25"/>
<evidence type="ECO:0000256" key="3">
    <source>
        <dbReference type="ARBA" id="ARBA00022475"/>
    </source>
</evidence>
<accession>C3ZQ25</accession>
<keyword evidence="6 7" id="KW-0472">Membrane</keyword>
<feature type="transmembrane region" description="Helical" evidence="7">
    <location>
        <begin position="307"/>
        <end position="327"/>
    </location>
</feature>
<dbReference type="GO" id="GO:0005886">
    <property type="term" value="C:plasma membrane"/>
    <property type="evidence" value="ECO:0007669"/>
    <property type="project" value="UniProtKB-SubCell"/>
</dbReference>
<sequence length="368" mass="42195">MCSGEKLRQRLCSWFVISNLFKCAMYIADVVTDIMLAVEYFRNGDTNWGGLTLAFALVPQFVMNMTMWYQEGRDRRTFILYLLHIGVALRYLQIVFGVCCGYYNPSEIREDRDFSEGSQEPESRTVHHILPLVHLIGSLLESVPQICLQVYVLVVTGELERGEIETLKYVSISMSLVMAVKTVWDWEMHYLVDSDLLPYIMYGLLFFVWKVVELFSRTVAFSVFSSEYSYWVFVVVGFHWLVMAVTENVLCHYFKSGGGEWVDSFYDIYYDSGKCVKICFNLLTVAPVDVFTWATFASRSLSPIQPLVNGVLTVVGNCVMVLVWYFYKASSAWYDMYALIVVLAGTTTALMLKTLYLCCYALGPYSIV</sequence>
<dbReference type="InParanoid" id="C3ZQ25"/>
<dbReference type="EMBL" id="GG666659">
    <property type="protein sequence ID" value="EEN45404.1"/>
    <property type="molecule type" value="Genomic_DNA"/>
</dbReference>
<organism>
    <name type="scientific">Branchiostoma floridae</name>
    <name type="common">Florida lancelet</name>
    <name type="synonym">Amphioxus</name>
    <dbReference type="NCBI Taxonomy" id="7739"/>
    <lineage>
        <taxon>Eukaryota</taxon>
        <taxon>Metazoa</taxon>
        <taxon>Chordata</taxon>
        <taxon>Cephalochordata</taxon>
        <taxon>Leptocardii</taxon>
        <taxon>Amphioxiformes</taxon>
        <taxon>Branchiostomatidae</taxon>
        <taxon>Branchiostoma</taxon>
    </lineage>
</organism>
<name>C3ZQ25_BRAFL</name>
<evidence type="ECO:0000256" key="6">
    <source>
        <dbReference type="ARBA" id="ARBA00023136"/>
    </source>
</evidence>
<evidence type="ECO:0000256" key="1">
    <source>
        <dbReference type="ARBA" id="ARBA00004651"/>
    </source>
</evidence>
<dbReference type="InterPro" id="IPR050895">
    <property type="entry name" value="XK-related_scramblase"/>
</dbReference>
<feature type="transmembrane region" description="Helical" evidence="7">
    <location>
        <begin position="12"/>
        <end position="28"/>
    </location>
</feature>
<protein>
    <recommendedName>
        <fullName evidence="7">XK-related protein</fullName>
    </recommendedName>
</protein>
<evidence type="ECO:0000256" key="4">
    <source>
        <dbReference type="ARBA" id="ARBA00022692"/>
    </source>
</evidence>
<dbReference type="InterPro" id="IPR018629">
    <property type="entry name" value="XK-rel"/>
</dbReference>
<dbReference type="eggNOG" id="ENOG502QTTF">
    <property type="taxonomic scope" value="Eukaryota"/>
</dbReference>
<evidence type="ECO:0000256" key="2">
    <source>
        <dbReference type="ARBA" id="ARBA00008789"/>
    </source>
</evidence>
<feature type="transmembrane region" description="Helical" evidence="7">
    <location>
        <begin position="196"/>
        <end position="216"/>
    </location>
</feature>
<keyword evidence="5 7" id="KW-1133">Transmembrane helix</keyword>
<keyword evidence="4 7" id="KW-0812">Transmembrane</keyword>
<evidence type="ECO:0000256" key="7">
    <source>
        <dbReference type="RuleBase" id="RU910716"/>
    </source>
</evidence>
<evidence type="ECO:0000256" key="5">
    <source>
        <dbReference type="ARBA" id="ARBA00022989"/>
    </source>
</evidence>
<evidence type="ECO:0000313" key="8">
    <source>
        <dbReference type="EMBL" id="EEN45404.1"/>
    </source>
</evidence>
<keyword evidence="3" id="KW-1003">Cell membrane</keyword>
<feature type="transmembrane region" description="Helical" evidence="7">
    <location>
        <begin position="81"/>
        <end position="104"/>
    </location>
</feature>
<feature type="transmembrane region" description="Helical" evidence="7">
    <location>
        <begin position="48"/>
        <end position="69"/>
    </location>
</feature>
<proteinExistence type="inferred from homology"/>
<dbReference type="Pfam" id="PF09815">
    <property type="entry name" value="XK-related"/>
    <property type="match status" value="1"/>
</dbReference>
<dbReference type="PANTHER" id="PTHR16024">
    <property type="entry name" value="XK-RELATED PROTEIN"/>
    <property type="match status" value="1"/>
</dbReference>
<reference evidence="8" key="1">
    <citation type="journal article" date="2008" name="Nature">
        <title>The amphioxus genome and the evolution of the chordate karyotype.</title>
        <authorList>
            <consortium name="US DOE Joint Genome Institute (JGI-PGF)"/>
            <person name="Putnam N.H."/>
            <person name="Butts T."/>
            <person name="Ferrier D.E.K."/>
            <person name="Furlong R.F."/>
            <person name="Hellsten U."/>
            <person name="Kawashima T."/>
            <person name="Robinson-Rechavi M."/>
            <person name="Shoguchi E."/>
            <person name="Terry A."/>
            <person name="Yu J.-K."/>
            <person name="Benito-Gutierrez E.L."/>
            <person name="Dubchak I."/>
            <person name="Garcia-Fernandez J."/>
            <person name="Gibson-Brown J.J."/>
            <person name="Grigoriev I.V."/>
            <person name="Horton A.C."/>
            <person name="de Jong P.J."/>
            <person name="Jurka J."/>
            <person name="Kapitonov V.V."/>
            <person name="Kohara Y."/>
            <person name="Kuroki Y."/>
            <person name="Lindquist E."/>
            <person name="Lucas S."/>
            <person name="Osoegawa K."/>
            <person name="Pennacchio L.A."/>
            <person name="Salamov A.A."/>
            <person name="Satou Y."/>
            <person name="Sauka-Spengler T."/>
            <person name="Schmutz J."/>
            <person name="Shin-I T."/>
            <person name="Toyoda A."/>
            <person name="Bronner-Fraser M."/>
            <person name="Fujiyama A."/>
            <person name="Holland L.Z."/>
            <person name="Holland P.W.H."/>
            <person name="Satoh N."/>
            <person name="Rokhsar D.S."/>
        </authorList>
    </citation>
    <scope>NUCLEOTIDE SEQUENCE [LARGE SCALE GENOMIC DNA]</scope>
    <source>
        <strain evidence="8">S238N-H82</strain>
        <tissue evidence="8">Testes</tissue>
    </source>
</reference>
<comment type="subcellular location">
    <subcellularLocation>
        <location evidence="1">Cell membrane</location>
        <topology evidence="1">Multi-pass membrane protein</topology>
    </subcellularLocation>
    <subcellularLocation>
        <location evidence="7">Membrane</location>
        <topology evidence="7">Multi-pass membrane protein</topology>
    </subcellularLocation>
</comment>
<dbReference type="PANTHER" id="PTHR16024:SF28">
    <property type="entry name" value="XK-RELATED PROTEIN"/>
    <property type="match status" value="1"/>
</dbReference>
<comment type="similarity">
    <text evidence="2 7">Belongs to the XK family.</text>
</comment>
<feature type="transmembrane region" description="Helical" evidence="7">
    <location>
        <begin position="228"/>
        <end position="246"/>
    </location>
</feature>
<gene>
    <name evidence="8" type="ORF">BRAFLDRAFT_77836</name>
</gene>